<gene>
    <name evidence="1" type="ORF">ADA01nite_05490</name>
</gene>
<dbReference type="RefSeq" id="WP_146808388.1">
    <property type="nucleotide sequence ID" value="NZ_BJXX01000023.1"/>
</dbReference>
<evidence type="ECO:0000313" key="1">
    <source>
        <dbReference type="EMBL" id="GEN33089.1"/>
    </source>
</evidence>
<dbReference type="Proteomes" id="UP000321157">
    <property type="component" value="Unassembled WGS sequence"/>
</dbReference>
<reference evidence="1 2" key="1">
    <citation type="submission" date="2019-07" db="EMBL/GenBank/DDBJ databases">
        <title>Whole genome shotgun sequence of Aneurinibacillus danicus NBRC 102444.</title>
        <authorList>
            <person name="Hosoyama A."/>
            <person name="Uohara A."/>
            <person name="Ohji S."/>
            <person name="Ichikawa N."/>
        </authorList>
    </citation>
    <scope>NUCLEOTIDE SEQUENCE [LARGE SCALE GENOMIC DNA]</scope>
    <source>
        <strain evidence="1 2">NBRC 102444</strain>
    </source>
</reference>
<comment type="caution">
    <text evidence="1">The sequence shown here is derived from an EMBL/GenBank/DDBJ whole genome shotgun (WGS) entry which is preliminary data.</text>
</comment>
<dbReference type="AlphaFoldDB" id="A0A511V2I8"/>
<dbReference type="EMBL" id="BJXX01000023">
    <property type="protein sequence ID" value="GEN33089.1"/>
    <property type="molecule type" value="Genomic_DNA"/>
</dbReference>
<organism evidence="1 2">
    <name type="scientific">Aneurinibacillus danicus</name>
    <dbReference type="NCBI Taxonomy" id="267746"/>
    <lineage>
        <taxon>Bacteria</taxon>
        <taxon>Bacillati</taxon>
        <taxon>Bacillota</taxon>
        <taxon>Bacilli</taxon>
        <taxon>Bacillales</taxon>
        <taxon>Paenibacillaceae</taxon>
        <taxon>Aneurinibacillus group</taxon>
        <taxon>Aneurinibacillus</taxon>
    </lineage>
</organism>
<name>A0A511V2I8_9BACL</name>
<proteinExistence type="predicted"/>
<protein>
    <submittedName>
        <fullName evidence="1">Uncharacterized protein</fullName>
    </submittedName>
</protein>
<sequence length="95" mass="11296">METVESLDRIITDLIKIKRTKPYLPTWGMIFSVLYKAKRYAEQKNQTVVLYQINGNDVLYVPSERKFKIRVEDINFNLTLEQMVTALHEERFLPC</sequence>
<accession>A0A511V2I8</accession>
<evidence type="ECO:0000313" key="2">
    <source>
        <dbReference type="Proteomes" id="UP000321157"/>
    </source>
</evidence>
<dbReference type="OrthoDB" id="2916816at2"/>
<keyword evidence="2" id="KW-1185">Reference proteome</keyword>